<evidence type="ECO:0000256" key="5">
    <source>
        <dbReference type="ARBA" id="ARBA00023316"/>
    </source>
</evidence>
<comment type="function">
    <text evidence="1 6">Hydrolyzes acetyl esters in homogalacturonan regions of pectin. In type I primary cell wall, galacturonic acid residues of pectin can be acetylated at the O-2 and O-3 positions. Decreasing the degree of acetylation of pectin gels in vitro alters their physical properties.</text>
</comment>
<dbReference type="EC" id="3.1.1.-" evidence="6"/>
<evidence type="ECO:0000256" key="2">
    <source>
        <dbReference type="ARBA" id="ARBA00004191"/>
    </source>
</evidence>
<organism evidence="7 8">
    <name type="scientific">Hibiscus syriacus</name>
    <name type="common">Rose of Sharon</name>
    <dbReference type="NCBI Taxonomy" id="106335"/>
    <lineage>
        <taxon>Eukaryota</taxon>
        <taxon>Viridiplantae</taxon>
        <taxon>Streptophyta</taxon>
        <taxon>Embryophyta</taxon>
        <taxon>Tracheophyta</taxon>
        <taxon>Spermatophyta</taxon>
        <taxon>Magnoliopsida</taxon>
        <taxon>eudicotyledons</taxon>
        <taxon>Gunneridae</taxon>
        <taxon>Pentapetalae</taxon>
        <taxon>rosids</taxon>
        <taxon>malvids</taxon>
        <taxon>Malvales</taxon>
        <taxon>Malvaceae</taxon>
        <taxon>Malvoideae</taxon>
        <taxon>Hibiscus</taxon>
    </lineage>
</organism>
<keyword evidence="6" id="KW-0964">Secreted</keyword>
<evidence type="ECO:0000256" key="4">
    <source>
        <dbReference type="ARBA" id="ARBA00022512"/>
    </source>
</evidence>
<keyword evidence="6" id="KW-0378">Hydrolase</keyword>
<dbReference type="PANTHER" id="PTHR21562">
    <property type="entry name" value="NOTUM-RELATED"/>
    <property type="match status" value="1"/>
</dbReference>
<dbReference type="GO" id="GO:0009505">
    <property type="term" value="C:plant-type cell wall"/>
    <property type="evidence" value="ECO:0007669"/>
    <property type="project" value="TreeGrafter"/>
</dbReference>
<dbReference type="Pfam" id="PF03283">
    <property type="entry name" value="PAE"/>
    <property type="match status" value="1"/>
</dbReference>
<dbReference type="AlphaFoldDB" id="A0A6A2XPE1"/>
<gene>
    <name evidence="7" type="ORF">F3Y22_tig00116954pilonHSYRG00003</name>
</gene>
<reference evidence="7" key="1">
    <citation type="submission" date="2019-09" db="EMBL/GenBank/DDBJ databases">
        <title>Draft genome information of white flower Hibiscus syriacus.</title>
        <authorList>
            <person name="Kim Y.-M."/>
        </authorList>
    </citation>
    <scope>NUCLEOTIDE SEQUENCE [LARGE SCALE GENOMIC DNA]</scope>
    <source>
        <strain evidence="7">YM2019G1</strain>
    </source>
</reference>
<name>A0A6A2XPE1_HIBSY</name>
<sequence length="374" mass="42078">MKWYLLWVLSLWTLAFIDLSRSEYSFEELIAEESFLSYLDEEAVSPGANCLTVPLTLIPGAVCLDGKPPGYHLLSGFGLGANSWVIHLEGSGWRNNIRTCVFRKTTRPGSSKFMEKQLNFTGILRNKPEENPGSYNWNRVRVRYWDGDSFAGEGYDEANELYFRRKRIWSVAMEELMSKGMSNANQALLSGCSAGGLAFILHCDEFKALFPATTKVKCLSDAGLFLDATNVAGGRTLRDMYEGVVTLQGVQKNLPSRCTSQKDPTSCLFPQNLVSNIKTPMFLLNATYDAWQVDQSLISSIADPHGLWHDCKYPHSPIETVVYKFLFRSLPIRDAATWYENDLVVEARQLQCLSQIGSLTEHPLKLLTAQRTNL</sequence>
<dbReference type="GO" id="GO:0052793">
    <property type="term" value="F:pectin acetylesterase activity"/>
    <property type="evidence" value="ECO:0007669"/>
    <property type="project" value="TreeGrafter"/>
</dbReference>
<dbReference type="PANTHER" id="PTHR21562:SF120">
    <property type="entry name" value="PECTIN ACETYLESTERASE"/>
    <property type="match status" value="1"/>
</dbReference>
<keyword evidence="8" id="KW-1185">Reference proteome</keyword>
<evidence type="ECO:0000256" key="6">
    <source>
        <dbReference type="RuleBase" id="RU363114"/>
    </source>
</evidence>
<feature type="signal peptide" evidence="6">
    <location>
        <begin position="1"/>
        <end position="22"/>
    </location>
</feature>
<dbReference type="GO" id="GO:0071555">
    <property type="term" value="P:cell wall organization"/>
    <property type="evidence" value="ECO:0007669"/>
    <property type="project" value="UniProtKB-KW"/>
</dbReference>
<keyword evidence="4 6" id="KW-0134">Cell wall</keyword>
<dbReference type="InterPro" id="IPR004963">
    <property type="entry name" value="PAE/NOTUM"/>
</dbReference>
<evidence type="ECO:0000313" key="8">
    <source>
        <dbReference type="Proteomes" id="UP000436088"/>
    </source>
</evidence>
<comment type="similarity">
    <text evidence="3 6">Belongs to the pectinacetylesterase family.</text>
</comment>
<dbReference type="Proteomes" id="UP000436088">
    <property type="component" value="Unassembled WGS sequence"/>
</dbReference>
<proteinExistence type="inferred from homology"/>
<keyword evidence="6" id="KW-0732">Signal</keyword>
<protein>
    <recommendedName>
        <fullName evidence="6">Pectin acetylesterase</fullName>
        <ecNumber evidence="6">3.1.1.-</ecNumber>
    </recommendedName>
</protein>
<evidence type="ECO:0000313" key="7">
    <source>
        <dbReference type="EMBL" id="KAE8660239.1"/>
    </source>
</evidence>
<comment type="caution">
    <text evidence="7">The sequence shown here is derived from an EMBL/GenBank/DDBJ whole genome shotgun (WGS) entry which is preliminary data.</text>
</comment>
<evidence type="ECO:0000256" key="1">
    <source>
        <dbReference type="ARBA" id="ARBA00003534"/>
    </source>
</evidence>
<accession>A0A6A2XPE1</accession>
<comment type="subcellular location">
    <subcellularLocation>
        <location evidence="2 6">Secreted</location>
        <location evidence="2 6">Cell wall</location>
    </subcellularLocation>
</comment>
<evidence type="ECO:0000256" key="3">
    <source>
        <dbReference type="ARBA" id="ARBA00005784"/>
    </source>
</evidence>
<feature type="chain" id="PRO_5025714347" description="Pectin acetylesterase" evidence="6">
    <location>
        <begin position="23"/>
        <end position="374"/>
    </location>
</feature>
<dbReference type="EMBL" id="VEPZ02001732">
    <property type="protein sequence ID" value="KAE8660239.1"/>
    <property type="molecule type" value="Genomic_DNA"/>
</dbReference>
<keyword evidence="5 6" id="KW-0961">Cell wall biogenesis/degradation</keyword>